<dbReference type="InterPro" id="IPR021215">
    <property type="entry name" value="DUF2752"/>
</dbReference>
<accession>A0ABN2S6Q2</accession>
<evidence type="ECO:0000256" key="1">
    <source>
        <dbReference type="SAM" id="Phobius"/>
    </source>
</evidence>
<evidence type="ECO:0000313" key="2">
    <source>
        <dbReference type="EMBL" id="GAA1981091.1"/>
    </source>
</evidence>
<dbReference type="EMBL" id="BAAAPC010000001">
    <property type="protein sequence ID" value="GAA1981091.1"/>
    <property type="molecule type" value="Genomic_DNA"/>
</dbReference>
<keyword evidence="1" id="KW-1133">Transmembrane helix</keyword>
<dbReference type="Proteomes" id="UP001501585">
    <property type="component" value="Unassembled WGS sequence"/>
</dbReference>
<sequence>MRDLASAAAWRRPLAFRVERHDAHRWFTLAAVGGLVLGGLMAVFGLPPVDVHGLAHYIGIMDPMCGGTRSVWAAMSGDWAMSWTYNPLGIPLVVGAAATLVRAAIGAASGYWLNAYVRSWPVVGAVSGVLFVALAVNQQLHADLLRTPRDEFSPVGPVLNALPLLIVWSVMAVRNRRARRRV</sequence>
<name>A0ABN2S6Q2_9ACTN</name>
<feature type="transmembrane region" description="Helical" evidence="1">
    <location>
        <begin position="120"/>
        <end position="140"/>
    </location>
</feature>
<dbReference type="Pfam" id="PF10825">
    <property type="entry name" value="DUF2752"/>
    <property type="match status" value="1"/>
</dbReference>
<keyword evidence="1" id="KW-0812">Transmembrane</keyword>
<organism evidence="2 3">
    <name type="scientific">Nocardiopsis rhodophaea</name>
    <dbReference type="NCBI Taxonomy" id="280238"/>
    <lineage>
        <taxon>Bacteria</taxon>
        <taxon>Bacillati</taxon>
        <taxon>Actinomycetota</taxon>
        <taxon>Actinomycetes</taxon>
        <taxon>Streptosporangiales</taxon>
        <taxon>Nocardiopsidaceae</taxon>
        <taxon>Nocardiopsis</taxon>
    </lineage>
</organism>
<reference evidence="2 3" key="1">
    <citation type="journal article" date="2019" name="Int. J. Syst. Evol. Microbiol.">
        <title>The Global Catalogue of Microorganisms (GCM) 10K type strain sequencing project: providing services to taxonomists for standard genome sequencing and annotation.</title>
        <authorList>
            <consortium name="The Broad Institute Genomics Platform"/>
            <consortium name="The Broad Institute Genome Sequencing Center for Infectious Disease"/>
            <person name="Wu L."/>
            <person name="Ma J."/>
        </authorList>
    </citation>
    <scope>NUCLEOTIDE SEQUENCE [LARGE SCALE GENOMIC DNA]</scope>
    <source>
        <strain evidence="2 3">JCM 15313</strain>
    </source>
</reference>
<dbReference type="RefSeq" id="WP_344107482.1">
    <property type="nucleotide sequence ID" value="NZ_BAAAPC010000001.1"/>
</dbReference>
<feature type="transmembrane region" description="Helical" evidence="1">
    <location>
        <begin position="152"/>
        <end position="173"/>
    </location>
</feature>
<keyword evidence="1" id="KW-0472">Membrane</keyword>
<feature type="transmembrane region" description="Helical" evidence="1">
    <location>
        <begin position="26"/>
        <end position="46"/>
    </location>
</feature>
<keyword evidence="3" id="KW-1185">Reference proteome</keyword>
<comment type="caution">
    <text evidence="2">The sequence shown here is derived from an EMBL/GenBank/DDBJ whole genome shotgun (WGS) entry which is preliminary data.</text>
</comment>
<feature type="transmembrane region" description="Helical" evidence="1">
    <location>
        <begin position="88"/>
        <end position="113"/>
    </location>
</feature>
<evidence type="ECO:0008006" key="4">
    <source>
        <dbReference type="Google" id="ProtNLM"/>
    </source>
</evidence>
<gene>
    <name evidence="2" type="ORF">GCM10009799_02700</name>
</gene>
<proteinExistence type="predicted"/>
<protein>
    <recommendedName>
        <fullName evidence="4">DUF2752 domain-containing protein</fullName>
    </recommendedName>
</protein>
<evidence type="ECO:0000313" key="3">
    <source>
        <dbReference type="Proteomes" id="UP001501585"/>
    </source>
</evidence>